<reference evidence="4 5" key="1">
    <citation type="submission" date="2016-02" db="EMBL/GenBank/DDBJ databases">
        <title>Anaerosporomusa subterraneum gen. nov., sp. nov., a spore-forming obligate anaerobe isolated from saprolite.</title>
        <authorList>
            <person name="Choi J.K."/>
            <person name="Shah M."/>
            <person name="Yee N."/>
        </authorList>
    </citation>
    <scope>NUCLEOTIDE SEQUENCE [LARGE SCALE GENOMIC DNA]</scope>
    <source>
        <strain evidence="4 5">RU4</strain>
    </source>
</reference>
<keyword evidence="2" id="KW-0479">Metal-binding</keyword>
<evidence type="ECO:0000256" key="1">
    <source>
        <dbReference type="ARBA" id="ARBA00008950"/>
    </source>
</evidence>
<dbReference type="GO" id="GO:0016787">
    <property type="term" value="F:hydrolase activity"/>
    <property type="evidence" value="ECO:0007669"/>
    <property type="project" value="UniProtKB-UniRule"/>
</dbReference>
<dbReference type="NCBIfam" id="TIGR00040">
    <property type="entry name" value="yfcE"/>
    <property type="match status" value="1"/>
</dbReference>
<feature type="domain" description="Calcineurin-like phosphoesterase" evidence="3">
    <location>
        <begin position="1"/>
        <end position="146"/>
    </location>
</feature>
<dbReference type="GO" id="GO:0046872">
    <property type="term" value="F:metal ion binding"/>
    <property type="evidence" value="ECO:0007669"/>
    <property type="project" value="UniProtKB-KW"/>
</dbReference>
<dbReference type="Gene3D" id="3.60.21.10">
    <property type="match status" value="1"/>
</dbReference>
<evidence type="ECO:0000313" key="5">
    <source>
        <dbReference type="Proteomes" id="UP000076268"/>
    </source>
</evidence>
<evidence type="ECO:0000259" key="3">
    <source>
        <dbReference type="Pfam" id="PF12850"/>
    </source>
</evidence>
<comment type="similarity">
    <text evidence="1 2">Belongs to the metallophosphoesterase superfamily. YfcE family.</text>
</comment>
<comment type="caution">
    <text evidence="4">The sequence shown here is derived from an EMBL/GenBank/DDBJ whole genome shotgun (WGS) entry which is preliminary data.</text>
</comment>
<dbReference type="Proteomes" id="UP000076268">
    <property type="component" value="Unassembled WGS sequence"/>
</dbReference>
<dbReference type="Pfam" id="PF12850">
    <property type="entry name" value="Metallophos_2"/>
    <property type="match status" value="1"/>
</dbReference>
<gene>
    <name evidence="4" type="ORF">AXX12_09515</name>
</gene>
<sequence length="157" mass="17574">MKIGVISDTHGDRRSIERAVARVGTTDFWLHAGDHGQDSRSLVELTGLPVVSVTGNCDGRTEAKPDEFLEFEGYRIWLTHGHRNHVREGHADLLFWARKYEVQAVIYGHTHIPEVHWEQDLLIFNPGSASRPRGGFPASCGLLIVSSQIITPQLIEL</sequence>
<dbReference type="OrthoDB" id="9800565at2"/>
<dbReference type="InterPro" id="IPR041802">
    <property type="entry name" value="MPP_YfcE"/>
</dbReference>
<organism evidence="4 5">
    <name type="scientific">Anaerosporomusa subterranea</name>
    <dbReference type="NCBI Taxonomy" id="1794912"/>
    <lineage>
        <taxon>Bacteria</taxon>
        <taxon>Bacillati</taxon>
        <taxon>Bacillota</taxon>
        <taxon>Negativicutes</taxon>
        <taxon>Acetonemataceae</taxon>
        <taxon>Anaerosporomusa</taxon>
    </lineage>
</organism>
<protein>
    <recommendedName>
        <fullName evidence="2">Phosphoesterase</fullName>
        <ecNumber evidence="2">3.1.4.-</ecNumber>
    </recommendedName>
</protein>
<dbReference type="PANTHER" id="PTHR11124">
    <property type="entry name" value="VACUOLAR SORTING PROTEIN VPS29"/>
    <property type="match status" value="1"/>
</dbReference>
<accession>A0A154BRT8</accession>
<dbReference type="EC" id="3.1.4.-" evidence="2"/>
<dbReference type="EMBL" id="LSGP01000017">
    <property type="protein sequence ID" value="KYZ76651.1"/>
    <property type="molecule type" value="Genomic_DNA"/>
</dbReference>
<evidence type="ECO:0000256" key="2">
    <source>
        <dbReference type="RuleBase" id="RU362039"/>
    </source>
</evidence>
<dbReference type="AlphaFoldDB" id="A0A154BRT8"/>
<dbReference type="CDD" id="cd00841">
    <property type="entry name" value="MPP_YfcE"/>
    <property type="match status" value="1"/>
</dbReference>
<dbReference type="SUPFAM" id="SSF56300">
    <property type="entry name" value="Metallo-dependent phosphatases"/>
    <property type="match status" value="1"/>
</dbReference>
<keyword evidence="5" id="KW-1185">Reference proteome</keyword>
<comment type="cofactor">
    <cofactor evidence="2">
        <name>a divalent metal cation</name>
        <dbReference type="ChEBI" id="CHEBI:60240"/>
    </cofactor>
</comment>
<name>A0A154BRT8_ANASB</name>
<dbReference type="InterPro" id="IPR000979">
    <property type="entry name" value="Phosphodiesterase_MJ0936/Vps29"/>
</dbReference>
<dbReference type="InterPro" id="IPR029052">
    <property type="entry name" value="Metallo-depent_PP-like"/>
</dbReference>
<evidence type="ECO:0000313" key="4">
    <source>
        <dbReference type="EMBL" id="KYZ76651.1"/>
    </source>
</evidence>
<dbReference type="InterPro" id="IPR024654">
    <property type="entry name" value="Calcineurin-like_PHP_lpxH"/>
</dbReference>
<proteinExistence type="inferred from homology"/>
<dbReference type="RefSeq" id="WP_066242488.1">
    <property type="nucleotide sequence ID" value="NZ_LSGP01000017.1"/>
</dbReference>
<dbReference type="STRING" id="1794912.AXX12_09515"/>